<dbReference type="InterPro" id="IPR027367">
    <property type="entry name" value="Gly-zipper_YMGG"/>
</dbReference>
<proteinExistence type="predicted"/>
<dbReference type="STRING" id="1400863.BN873_350011"/>
<gene>
    <name evidence="3" type="ORF">BN873_350011</name>
</gene>
<dbReference type="AlphaFoldDB" id="W6MA64"/>
<feature type="domain" description="YMGG-like Gly-zipper" evidence="2">
    <location>
        <begin position="41"/>
        <end position="82"/>
    </location>
</feature>
<dbReference type="EMBL" id="CBTJ020000042">
    <property type="protein sequence ID" value="CDI02750.1"/>
    <property type="molecule type" value="Genomic_DNA"/>
</dbReference>
<evidence type="ECO:0000313" key="3">
    <source>
        <dbReference type="EMBL" id="CDI02750.1"/>
    </source>
</evidence>
<dbReference type="PROSITE" id="PS51257">
    <property type="entry name" value="PROKAR_LIPOPROTEIN"/>
    <property type="match status" value="1"/>
</dbReference>
<evidence type="ECO:0000259" key="2">
    <source>
        <dbReference type="Pfam" id="PF13441"/>
    </source>
</evidence>
<dbReference type="RefSeq" id="WP_048673225.1">
    <property type="nucleotide sequence ID" value="NZ_CBTJ020000042.1"/>
</dbReference>
<evidence type="ECO:0000256" key="1">
    <source>
        <dbReference type="SAM" id="Coils"/>
    </source>
</evidence>
<reference evidence="3" key="1">
    <citation type="submission" date="2013-07" db="EMBL/GenBank/DDBJ databases">
        <authorList>
            <person name="McIlroy S."/>
        </authorList>
    </citation>
    <scope>NUCLEOTIDE SEQUENCE [LARGE SCALE GENOMIC DNA]</scope>
    <source>
        <strain evidence="3">Run_A_D11</strain>
    </source>
</reference>
<organism evidence="3 4">
    <name type="scientific">Candidatus Competibacter denitrificans Run_A_D11</name>
    <dbReference type="NCBI Taxonomy" id="1400863"/>
    <lineage>
        <taxon>Bacteria</taxon>
        <taxon>Pseudomonadati</taxon>
        <taxon>Pseudomonadota</taxon>
        <taxon>Gammaproteobacteria</taxon>
        <taxon>Candidatus Competibacteraceae</taxon>
        <taxon>Candidatus Competibacter</taxon>
    </lineage>
</organism>
<keyword evidence="4" id="KW-1185">Reference proteome</keyword>
<name>W6MA64_9GAMM</name>
<evidence type="ECO:0000313" key="4">
    <source>
        <dbReference type="Proteomes" id="UP000035760"/>
    </source>
</evidence>
<accession>W6MA64</accession>
<dbReference type="Pfam" id="PF13441">
    <property type="entry name" value="Gly-zipper_YMGG"/>
    <property type="match status" value="1"/>
</dbReference>
<feature type="coiled-coil region" evidence="1">
    <location>
        <begin position="102"/>
        <end position="185"/>
    </location>
</feature>
<comment type="caution">
    <text evidence="3">The sequence shown here is derived from an EMBL/GenBank/DDBJ whole genome shotgun (WGS) entry which is preliminary data.</text>
</comment>
<sequence>MPIKSLEKNILPVMVVGAILSGCATTPAGDVTNDRQRTVTEGAVVGAILGGLLGAAVSDHDKGKGALIGAAAGGLIGAGIGSSVADRKAQYAREEDFLVAEIERNEEFIAEADAQNEDLDREIARLDRESARLAREYRAGRATRESLATQKASLEKQLAKAKQVNQLAQTQLADAKQVHQEARQQRGPQDRYTRQLETNVTKLERTRQQSGQNVVNLQKVYDSMSI</sequence>
<reference evidence="3" key="2">
    <citation type="submission" date="2014-03" db="EMBL/GenBank/DDBJ databases">
        <title>Candidatus Competibacter-lineage genomes retrieved from metagenomes reveal functional metabolic diversity.</title>
        <authorList>
            <person name="McIlroy S.J."/>
            <person name="Albertsen M."/>
            <person name="Andresen E.K."/>
            <person name="Saunders A.M."/>
            <person name="Kristiansen R."/>
            <person name="Stokholm-Bjerregaard M."/>
            <person name="Nielsen K.L."/>
            <person name="Nielsen P.H."/>
        </authorList>
    </citation>
    <scope>NUCLEOTIDE SEQUENCE</scope>
    <source>
        <strain evidence="3">Run_A_D11</strain>
    </source>
</reference>
<dbReference type="Proteomes" id="UP000035760">
    <property type="component" value="Unassembled WGS sequence"/>
</dbReference>
<protein>
    <submittedName>
        <fullName evidence="3">17 kDa surface antigen</fullName>
    </submittedName>
</protein>
<keyword evidence="1" id="KW-0175">Coiled coil</keyword>